<evidence type="ECO:0000313" key="2">
    <source>
        <dbReference type="Proteomes" id="UP001223390"/>
    </source>
</evidence>
<gene>
    <name evidence="1" type="ORF">QEZ40_000874</name>
</gene>
<dbReference type="RefSeq" id="WP_285346820.1">
    <property type="nucleotide sequence ID" value="NZ_JASITI010000118.1"/>
</dbReference>
<name>A0ABT7H698_9ACTN</name>
<keyword evidence="2" id="KW-1185">Reference proteome</keyword>
<dbReference type="Proteomes" id="UP001223390">
    <property type="component" value="Unassembled WGS sequence"/>
</dbReference>
<evidence type="ECO:0000313" key="1">
    <source>
        <dbReference type="EMBL" id="MDK9501432.1"/>
    </source>
</evidence>
<comment type="caution">
    <text evidence="1">The sequence shown here is derived from an EMBL/GenBank/DDBJ whole genome shotgun (WGS) entry which is preliminary data.</text>
</comment>
<protein>
    <submittedName>
        <fullName evidence="1">Uncharacterized protein</fullName>
    </submittedName>
</protein>
<accession>A0ABT7H698</accession>
<dbReference type="EMBL" id="JASITI010000118">
    <property type="protein sequence ID" value="MDK9501432.1"/>
    <property type="molecule type" value="Genomic_DNA"/>
</dbReference>
<organism evidence="1 2">
    <name type="scientific">Streptomyces katrae</name>
    <dbReference type="NCBI Taxonomy" id="68223"/>
    <lineage>
        <taxon>Bacteria</taxon>
        <taxon>Bacillati</taxon>
        <taxon>Actinomycetota</taxon>
        <taxon>Actinomycetes</taxon>
        <taxon>Kitasatosporales</taxon>
        <taxon>Streptomycetaceae</taxon>
        <taxon>Streptomyces</taxon>
    </lineage>
</organism>
<reference evidence="1 2" key="1">
    <citation type="submission" date="2023-05" db="EMBL/GenBank/DDBJ databases">
        <title>Sequencing and Assembly of Streptomyces sp. NP73.</title>
        <authorList>
            <person name="Konwar A.N."/>
            <person name="Saikia K."/>
            <person name="Thakur D."/>
        </authorList>
    </citation>
    <scope>NUCLEOTIDE SEQUENCE [LARGE SCALE GENOMIC DNA]</scope>
    <source>
        <strain evidence="1 2">NP73</strain>
    </source>
</reference>
<feature type="non-terminal residue" evidence="1">
    <location>
        <position position="90"/>
    </location>
</feature>
<sequence>MTLPHPQSAAARELVVAVSPFEEPNPAIVIAAERAGSLGLLDLGRDPGAARRAFAELARRLEGGGGRRYGVRVPPGCATGPGELPPEVDT</sequence>
<proteinExistence type="predicted"/>